<dbReference type="InterPro" id="IPR050498">
    <property type="entry name" value="Ycf3"/>
</dbReference>
<sequence length="435" mass="46148">MAIGLTLASAVTFDRHFSAAPDSDAAMVAGLEPVPGGTVPGGTVRQSVTRLQRHLSAQPRDATAWAALGLAYVEQARVTADPSYYPKAEGALDRSLSVRPGDNAAALGGKAALAAARHDFPFALRLAGEALAIDAYGLTAHAVRVDALVELGRYQDAHDAVRRADSLRPGIPIFTRYAYVLELRGRSGAARQVLERAARSADDPGDIAYVATQLGELAWNRGDHRAAGRHYAAALRADPSYAPALDGRARARAAGGDVDGAVRDRVALVGRVPLPSYVVALGELYEAHGRRGEARRQYAVAGTWGTLAKANGVAADLETALVAADHGDRAEALRAAQAEWRRRCGPPETAGRCAVHVADALAWALHVNGRDREALGYARLATGTGYRNALFLYHRGMIEKALGEGAQARRSLRAALRLNPHFSDLHAPTAREALR</sequence>
<dbReference type="PANTHER" id="PTHR44858:SF1">
    <property type="entry name" value="UDP-N-ACETYLGLUCOSAMINE--PEPTIDE N-ACETYLGLUCOSAMINYLTRANSFERASE SPINDLY-RELATED"/>
    <property type="match status" value="1"/>
</dbReference>
<accession>A0ABR7LWN0</accession>
<proteinExistence type="predicted"/>
<organism evidence="4 5">
    <name type="scientific">Actinomadura alba</name>
    <dbReference type="NCBI Taxonomy" id="406431"/>
    <lineage>
        <taxon>Bacteria</taxon>
        <taxon>Bacillati</taxon>
        <taxon>Actinomycetota</taxon>
        <taxon>Actinomycetes</taxon>
        <taxon>Streptosporangiales</taxon>
        <taxon>Thermomonosporaceae</taxon>
        <taxon>Actinomadura</taxon>
    </lineage>
</organism>
<reference evidence="4 5" key="1">
    <citation type="submission" date="2020-06" db="EMBL/GenBank/DDBJ databases">
        <title>Actinomadura xiongansis sp. nov., isolated from soil of Baiyangdian.</title>
        <authorList>
            <person name="Zhang X."/>
        </authorList>
    </citation>
    <scope>NUCLEOTIDE SEQUENCE [LARGE SCALE GENOMIC DNA]</scope>
    <source>
        <strain evidence="4 5">HBUM206468</strain>
    </source>
</reference>
<keyword evidence="5" id="KW-1185">Reference proteome</keyword>
<dbReference type="PANTHER" id="PTHR44858">
    <property type="entry name" value="TETRATRICOPEPTIDE REPEAT PROTEIN 6"/>
    <property type="match status" value="1"/>
</dbReference>
<dbReference type="Proteomes" id="UP000805614">
    <property type="component" value="Unassembled WGS sequence"/>
</dbReference>
<dbReference type="InterPro" id="IPR011990">
    <property type="entry name" value="TPR-like_helical_dom_sf"/>
</dbReference>
<evidence type="ECO:0000256" key="3">
    <source>
        <dbReference type="PROSITE-ProRule" id="PRU00339"/>
    </source>
</evidence>
<evidence type="ECO:0000256" key="2">
    <source>
        <dbReference type="ARBA" id="ARBA00022803"/>
    </source>
</evidence>
<dbReference type="SUPFAM" id="SSF48452">
    <property type="entry name" value="TPR-like"/>
    <property type="match status" value="2"/>
</dbReference>
<dbReference type="PROSITE" id="PS50005">
    <property type="entry name" value="TPR"/>
    <property type="match status" value="1"/>
</dbReference>
<evidence type="ECO:0000313" key="4">
    <source>
        <dbReference type="EMBL" id="MBC6468823.1"/>
    </source>
</evidence>
<feature type="repeat" description="TPR" evidence="3">
    <location>
        <begin position="208"/>
        <end position="241"/>
    </location>
</feature>
<dbReference type="InterPro" id="IPR019734">
    <property type="entry name" value="TPR_rpt"/>
</dbReference>
<evidence type="ECO:0000313" key="5">
    <source>
        <dbReference type="Proteomes" id="UP000805614"/>
    </source>
</evidence>
<name>A0ABR7LWN0_9ACTN</name>
<evidence type="ECO:0008006" key="6">
    <source>
        <dbReference type="Google" id="ProtNLM"/>
    </source>
</evidence>
<dbReference type="SMART" id="SM00028">
    <property type="entry name" value="TPR"/>
    <property type="match status" value="3"/>
</dbReference>
<keyword evidence="2 3" id="KW-0802">TPR repeat</keyword>
<protein>
    <recommendedName>
        <fullName evidence="6">Tetratricopeptide repeat protein</fullName>
    </recommendedName>
</protein>
<comment type="caution">
    <text evidence="4">The sequence shown here is derived from an EMBL/GenBank/DDBJ whole genome shotgun (WGS) entry which is preliminary data.</text>
</comment>
<gene>
    <name evidence="4" type="ORF">HKK74_25500</name>
</gene>
<keyword evidence="1" id="KW-0677">Repeat</keyword>
<dbReference type="Gene3D" id="1.25.40.10">
    <property type="entry name" value="Tetratricopeptide repeat domain"/>
    <property type="match status" value="3"/>
</dbReference>
<evidence type="ECO:0000256" key="1">
    <source>
        <dbReference type="ARBA" id="ARBA00022737"/>
    </source>
</evidence>
<dbReference type="EMBL" id="JABVEC010000021">
    <property type="protein sequence ID" value="MBC6468823.1"/>
    <property type="molecule type" value="Genomic_DNA"/>
</dbReference>